<accession>A0ABR3DJS4</accession>
<evidence type="ECO:0000256" key="1">
    <source>
        <dbReference type="SAM" id="MobiDB-lite"/>
    </source>
</evidence>
<feature type="compositionally biased region" description="Gly residues" evidence="1">
    <location>
        <begin position="208"/>
        <end position="224"/>
    </location>
</feature>
<evidence type="ECO:0000313" key="2">
    <source>
        <dbReference type="EMBL" id="KAL0472931.1"/>
    </source>
</evidence>
<organism evidence="2 3">
    <name type="scientific">Neurospora intermedia</name>
    <dbReference type="NCBI Taxonomy" id="5142"/>
    <lineage>
        <taxon>Eukaryota</taxon>
        <taxon>Fungi</taxon>
        <taxon>Dikarya</taxon>
        <taxon>Ascomycota</taxon>
        <taxon>Pezizomycotina</taxon>
        <taxon>Sordariomycetes</taxon>
        <taxon>Sordariomycetidae</taxon>
        <taxon>Sordariales</taxon>
        <taxon>Sordariaceae</taxon>
        <taxon>Neurospora</taxon>
    </lineage>
</organism>
<comment type="caution">
    <text evidence="2">The sequence shown here is derived from an EMBL/GenBank/DDBJ whole genome shotgun (WGS) entry which is preliminary data.</text>
</comment>
<evidence type="ECO:0008006" key="4">
    <source>
        <dbReference type="Google" id="ProtNLM"/>
    </source>
</evidence>
<feature type="compositionally biased region" description="Polar residues" evidence="1">
    <location>
        <begin position="192"/>
        <end position="203"/>
    </location>
</feature>
<proteinExistence type="predicted"/>
<keyword evidence="3" id="KW-1185">Reference proteome</keyword>
<feature type="region of interest" description="Disordered" evidence="1">
    <location>
        <begin position="186"/>
        <end position="226"/>
    </location>
</feature>
<reference evidence="2 3" key="1">
    <citation type="submission" date="2023-09" db="EMBL/GenBank/DDBJ databases">
        <title>Multi-omics analysis of a traditional fermented food reveals byproduct-associated fungal strains for waste-to-food upcycling.</title>
        <authorList>
            <consortium name="Lawrence Berkeley National Laboratory"/>
            <person name="Rekdal V.M."/>
            <person name="Villalobos-Escobedo J.M."/>
            <person name="Rodriguez-Valeron N."/>
            <person name="Garcia M.O."/>
            <person name="Vasquez D.P."/>
            <person name="Damayanti I."/>
            <person name="Sorensen P.M."/>
            <person name="Baidoo E.E."/>
            <person name="De Carvalho A.C."/>
            <person name="Riley R."/>
            <person name="Lipzen A."/>
            <person name="He G."/>
            <person name="Yan M."/>
            <person name="Haridas S."/>
            <person name="Daum C."/>
            <person name="Yoshinaga Y."/>
            <person name="Ng V."/>
            <person name="Grigoriev I.V."/>
            <person name="Munk R."/>
            <person name="Nuraida L."/>
            <person name="Wijaya C.H."/>
            <person name="Morales P.-C."/>
            <person name="Keasling J.D."/>
        </authorList>
    </citation>
    <scope>NUCLEOTIDE SEQUENCE [LARGE SCALE GENOMIC DNA]</scope>
    <source>
        <strain evidence="2 3">FGSC 2613</strain>
    </source>
</reference>
<dbReference type="EMBL" id="JAVLET010000002">
    <property type="protein sequence ID" value="KAL0472931.1"/>
    <property type="molecule type" value="Genomic_DNA"/>
</dbReference>
<dbReference type="Proteomes" id="UP001451303">
    <property type="component" value="Unassembled WGS sequence"/>
</dbReference>
<name>A0ABR3DJS4_NEUIN</name>
<evidence type="ECO:0000313" key="3">
    <source>
        <dbReference type="Proteomes" id="UP001451303"/>
    </source>
</evidence>
<protein>
    <recommendedName>
        <fullName evidence="4">Extracellular membrane protein CFEM domain-containing protein</fullName>
    </recommendedName>
</protein>
<gene>
    <name evidence="2" type="ORF">QR685DRAFT_583202</name>
</gene>
<sequence length="301" mass="30509">MGSLGPAVHPKIGAWDENLASSGLDLQDVVASCHVLGGLDVIKAESVLDGCDAAKPMFMASVTAMMDLAPLSLFLTGMTSPPSPPPTLLPRIAPPPSLTESWKCASEFPAEPQCAVSIIEKTARDLGCVSDDHYCECTNAETIQLTIVVDVPGACEASMINDVPFSVETLCKCDFAKPAFTECGSRPGPTGGSSADPVTTTSAPVPGRGYGGGSGPSGYGGGSGPSSSGSSHCPAASSVPGGHCGIDNWICAEQFKAIFQCAVSFIEDTAVSVGCKKGKYGGHSRSCLNNVLSGCGVTKGA</sequence>